<keyword evidence="13" id="KW-1185">Reference proteome</keyword>
<dbReference type="InterPro" id="IPR033248">
    <property type="entry name" value="Transketolase_C"/>
</dbReference>
<keyword evidence="8 10" id="KW-0786">Thiamine pyrophosphate</keyword>
<dbReference type="EC" id="2.2.1.7" evidence="10"/>
<proteinExistence type="inferred from homology"/>
<dbReference type="SUPFAM" id="SSF52922">
    <property type="entry name" value="TK C-terminal domain-like"/>
    <property type="match status" value="1"/>
</dbReference>
<dbReference type="InterPro" id="IPR020826">
    <property type="entry name" value="Transketolase_BS"/>
</dbReference>
<keyword evidence="6 10" id="KW-0460">Magnesium</keyword>
<evidence type="ECO:0000256" key="2">
    <source>
        <dbReference type="ARBA" id="ARBA00011081"/>
    </source>
</evidence>
<keyword evidence="9 10" id="KW-0414">Isoprene biosynthesis</keyword>
<dbReference type="PROSITE" id="PS00802">
    <property type="entry name" value="TRANSKETOLASE_2"/>
    <property type="match status" value="1"/>
</dbReference>
<dbReference type="Pfam" id="PF02780">
    <property type="entry name" value="Transketolase_C"/>
    <property type="match status" value="1"/>
</dbReference>
<dbReference type="GO" id="GO:0019288">
    <property type="term" value="P:isopentenyl diphosphate biosynthetic process, methylerythritol 4-phosphate pathway"/>
    <property type="evidence" value="ECO:0007669"/>
    <property type="project" value="TreeGrafter"/>
</dbReference>
<evidence type="ECO:0000256" key="6">
    <source>
        <dbReference type="ARBA" id="ARBA00022842"/>
    </source>
</evidence>
<protein>
    <recommendedName>
        <fullName evidence="10">1-deoxy-D-xylulose-5-phosphate synthase</fullName>
        <ecNumber evidence="10">2.2.1.7</ecNumber>
    </recommendedName>
    <alternativeName>
        <fullName evidence="10">1-deoxyxylulose-5-phosphate synthase</fullName>
        <shortName evidence="10">DXP synthase</shortName>
        <shortName evidence="10">DXPS</shortName>
    </alternativeName>
</protein>
<dbReference type="RefSeq" id="WP_101304176.1">
    <property type="nucleotide sequence ID" value="NZ_CP025197.1"/>
</dbReference>
<comment type="catalytic activity">
    <reaction evidence="10">
        <text>D-glyceraldehyde 3-phosphate + pyruvate + H(+) = 1-deoxy-D-xylulose 5-phosphate + CO2</text>
        <dbReference type="Rhea" id="RHEA:12605"/>
        <dbReference type="ChEBI" id="CHEBI:15361"/>
        <dbReference type="ChEBI" id="CHEBI:15378"/>
        <dbReference type="ChEBI" id="CHEBI:16526"/>
        <dbReference type="ChEBI" id="CHEBI:57792"/>
        <dbReference type="ChEBI" id="CHEBI:59776"/>
        <dbReference type="EC" id="2.2.1.7"/>
    </reaction>
</comment>
<dbReference type="GO" id="GO:0030976">
    <property type="term" value="F:thiamine pyrophosphate binding"/>
    <property type="evidence" value="ECO:0007669"/>
    <property type="project" value="UniProtKB-UniRule"/>
</dbReference>
<keyword evidence="5 10" id="KW-0479">Metal-binding</keyword>
<dbReference type="NCBIfam" id="NF003933">
    <property type="entry name" value="PRK05444.2-2"/>
    <property type="match status" value="1"/>
</dbReference>
<dbReference type="InterPro" id="IPR005475">
    <property type="entry name" value="Transketolase-like_Pyr-bd"/>
</dbReference>
<dbReference type="Gene3D" id="3.40.50.970">
    <property type="match status" value="2"/>
</dbReference>
<name>A0A2K9E5K9_9FIRM</name>
<dbReference type="CDD" id="cd02007">
    <property type="entry name" value="TPP_DXS"/>
    <property type="match status" value="1"/>
</dbReference>
<feature type="binding site" evidence="10">
    <location>
        <position position="282"/>
    </location>
    <ligand>
        <name>thiamine diphosphate</name>
        <dbReference type="ChEBI" id="CHEBI:58937"/>
    </ligand>
</feature>
<evidence type="ECO:0000256" key="9">
    <source>
        <dbReference type="ARBA" id="ARBA00023229"/>
    </source>
</evidence>
<dbReference type="GO" id="GO:0008661">
    <property type="term" value="F:1-deoxy-D-xylulose-5-phosphate synthase activity"/>
    <property type="evidence" value="ECO:0007669"/>
    <property type="project" value="UniProtKB-UniRule"/>
</dbReference>
<dbReference type="GO" id="GO:0016114">
    <property type="term" value="P:terpenoid biosynthetic process"/>
    <property type="evidence" value="ECO:0007669"/>
    <property type="project" value="UniProtKB-UniRule"/>
</dbReference>
<dbReference type="InterPro" id="IPR049557">
    <property type="entry name" value="Transketolase_CS"/>
</dbReference>
<dbReference type="AlphaFoldDB" id="A0A2K9E5K9"/>
<evidence type="ECO:0000259" key="11">
    <source>
        <dbReference type="SMART" id="SM00861"/>
    </source>
</evidence>
<comment type="cofactor">
    <cofactor evidence="10">
        <name>Mg(2+)</name>
        <dbReference type="ChEBI" id="CHEBI:18420"/>
    </cofactor>
    <text evidence="10">Binds 1 Mg(2+) ion per subunit.</text>
</comment>
<evidence type="ECO:0000313" key="12">
    <source>
        <dbReference type="EMBL" id="AUG57658.1"/>
    </source>
</evidence>
<evidence type="ECO:0000256" key="10">
    <source>
        <dbReference type="HAMAP-Rule" id="MF_00315"/>
    </source>
</evidence>
<feature type="binding site" evidence="10">
    <location>
        <position position="70"/>
    </location>
    <ligand>
        <name>thiamine diphosphate</name>
        <dbReference type="ChEBI" id="CHEBI:58937"/>
    </ligand>
</feature>
<keyword evidence="7 10" id="KW-0784">Thiamine biosynthesis</keyword>
<dbReference type="FunFam" id="3.40.50.970:FF:000005">
    <property type="entry name" value="1-deoxy-D-xylulose-5-phosphate synthase"/>
    <property type="match status" value="1"/>
</dbReference>
<dbReference type="HAMAP" id="MF_00315">
    <property type="entry name" value="DXP_synth"/>
    <property type="match status" value="1"/>
</dbReference>
<comment type="pathway">
    <text evidence="1 10">Metabolic intermediate biosynthesis; 1-deoxy-D-xylulose 5-phosphate biosynthesis; 1-deoxy-D-xylulose 5-phosphate from D-glyceraldehyde 3-phosphate and pyruvate: step 1/1.</text>
</comment>
<dbReference type="InterPro" id="IPR005477">
    <property type="entry name" value="Dxylulose-5-P_synthase"/>
</dbReference>
<dbReference type="PANTHER" id="PTHR43322">
    <property type="entry name" value="1-D-DEOXYXYLULOSE 5-PHOSPHATE SYNTHASE-RELATED"/>
    <property type="match status" value="1"/>
</dbReference>
<feature type="binding site" evidence="10">
    <location>
        <position position="171"/>
    </location>
    <ligand>
        <name>Mg(2+)</name>
        <dbReference type="ChEBI" id="CHEBI:18420"/>
    </ligand>
</feature>
<evidence type="ECO:0000256" key="4">
    <source>
        <dbReference type="ARBA" id="ARBA00022679"/>
    </source>
</evidence>
<dbReference type="GO" id="GO:0000287">
    <property type="term" value="F:magnesium ion binding"/>
    <property type="evidence" value="ECO:0007669"/>
    <property type="project" value="UniProtKB-UniRule"/>
</dbReference>
<dbReference type="KEGG" id="hsc:HVS_08760"/>
<dbReference type="Proteomes" id="UP000233534">
    <property type="component" value="Chromosome"/>
</dbReference>
<evidence type="ECO:0000256" key="3">
    <source>
        <dbReference type="ARBA" id="ARBA00011738"/>
    </source>
</evidence>
<feature type="domain" description="Transketolase-like pyrimidine-binding" evidence="11">
    <location>
        <begin position="311"/>
        <end position="476"/>
    </location>
</feature>
<gene>
    <name evidence="12" type="primary">dxs1</name>
    <name evidence="10" type="synonym">dxs</name>
    <name evidence="12" type="ORF">HVS_08760</name>
</gene>
<dbReference type="Pfam" id="PF02779">
    <property type="entry name" value="Transket_pyr"/>
    <property type="match status" value="1"/>
</dbReference>
<accession>A0A2K9E5K9</accession>
<comment type="subunit">
    <text evidence="3 10">Homodimer.</text>
</comment>
<dbReference type="SUPFAM" id="SSF52518">
    <property type="entry name" value="Thiamin diphosphate-binding fold (THDP-binding)"/>
    <property type="match status" value="2"/>
</dbReference>
<dbReference type="InterPro" id="IPR009014">
    <property type="entry name" value="Transketo_C/PFOR_II"/>
</dbReference>
<evidence type="ECO:0000256" key="7">
    <source>
        <dbReference type="ARBA" id="ARBA00022977"/>
    </source>
</evidence>
<feature type="binding site" evidence="10">
    <location>
        <begin position="111"/>
        <end position="113"/>
    </location>
    <ligand>
        <name>thiamine diphosphate</name>
        <dbReference type="ChEBI" id="CHEBI:58937"/>
    </ligand>
</feature>
<feature type="binding site" evidence="10">
    <location>
        <position position="171"/>
    </location>
    <ligand>
        <name>thiamine diphosphate</name>
        <dbReference type="ChEBI" id="CHEBI:58937"/>
    </ligand>
</feature>
<organism evidence="12 13">
    <name type="scientific">Acetivibrio saccincola</name>
    <dbReference type="NCBI Taxonomy" id="1677857"/>
    <lineage>
        <taxon>Bacteria</taxon>
        <taxon>Bacillati</taxon>
        <taxon>Bacillota</taxon>
        <taxon>Clostridia</taxon>
        <taxon>Eubacteriales</taxon>
        <taxon>Oscillospiraceae</taxon>
        <taxon>Acetivibrio</taxon>
    </lineage>
</organism>
<dbReference type="EMBL" id="CP025197">
    <property type="protein sequence ID" value="AUG57658.1"/>
    <property type="molecule type" value="Genomic_DNA"/>
</dbReference>
<feature type="binding site" evidence="10">
    <location>
        <position position="362"/>
    </location>
    <ligand>
        <name>thiamine diphosphate</name>
        <dbReference type="ChEBI" id="CHEBI:58937"/>
    </ligand>
</feature>
<dbReference type="GO" id="GO:0009228">
    <property type="term" value="P:thiamine biosynthetic process"/>
    <property type="evidence" value="ECO:0007669"/>
    <property type="project" value="UniProtKB-UniRule"/>
</dbReference>
<reference evidence="12 13" key="1">
    <citation type="submission" date="2017-12" db="EMBL/GenBank/DDBJ databases">
        <title>Complete genome sequence of Herbivorax saccincola GGR1, a novel Cellulosome-producing hydrolytic bacterium in a thermophilic biogas plant, established by Illumina and Nanopore MinION sequencing.</title>
        <authorList>
            <person name="Pechtl A."/>
            <person name="Ruckert C."/>
            <person name="Koeck D.E."/>
            <person name="Maus I."/>
            <person name="Winkler A."/>
            <person name="Kalinowski J."/>
            <person name="Puhler A."/>
            <person name="Schwarz W.W."/>
            <person name="Zverlov V.V."/>
            <person name="Schluter A."/>
            <person name="Liebl W."/>
        </authorList>
    </citation>
    <scope>NUCLEOTIDE SEQUENCE [LARGE SCALE GENOMIC DNA]</scope>
    <source>
        <strain evidence="13">SR1</strain>
    </source>
</reference>
<evidence type="ECO:0000256" key="8">
    <source>
        <dbReference type="ARBA" id="ARBA00023052"/>
    </source>
</evidence>
<dbReference type="Gene3D" id="3.40.50.920">
    <property type="match status" value="1"/>
</dbReference>
<comment type="similarity">
    <text evidence="2 10">Belongs to the transketolase family. DXPS subfamily.</text>
</comment>
<evidence type="ECO:0000313" key="13">
    <source>
        <dbReference type="Proteomes" id="UP000233534"/>
    </source>
</evidence>
<dbReference type="CDD" id="cd07033">
    <property type="entry name" value="TPP_PYR_DXS_TK_like"/>
    <property type="match status" value="1"/>
</dbReference>
<comment type="function">
    <text evidence="10">Catalyzes the acyloin condensation reaction between C atoms 2 and 3 of pyruvate and glyceraldehyde 3-phosphate to yield 1-deoxy-D-xylulose-5-phosphate (DXP).</text>
</comment>
<dbReference type="NCBIfam" id="TIGR00204">
    <property type="entry name" value="dxs"/>
    <property type="match status" value="1"/>
</dbReference>
<dbReference type="InterPro" id="IPR029061">
    <property type="entry name" value="THDP-binding"/>
</dbReference>
<comment type="cofactor">
    <cofactor evidence="10">
        <name>thiamine diphosphate</name>
        <dbReference type="ChEBI" id="CHEBI:58937"/>
    </cofactor>
    <text evidence="10">Binds 1 thiamine pyrophosphate per subunit.</text>
</comment>
<dbReference type="UniPathway" id="UPA00064">
    <property type="reaction ID" value="UER00091"/>
</dbReference>
<feature type="binding site" evidence="10">
    <location>
        <position position="142"/>
    </location>
    <ligand>
        <name>Mg(2+)</name>
        <dbReference type="ChEBI" id="CHEBI:18420"/>
    </ligand>
</feature>
<dbReference type="GO" id="GO:0005829">
    <property type="term" value="C:cytosol"/>
    <property type="evidence" value="ECO:0007669"/>
    <property type="project" value="TreeGrafter"/>
</dbReference>
<dbReference type="SMART" id="SM00861">
    <property type="entry name" value="Transket_pyr"/>
    <property type="match status" value="1"/>
</dbReference>
<dbReference type="PROSITE" id="PS00801">
    <property type="entry name" value="TRANSKETOLASE_1"/>
    <property type="match status" value="1"/>
</dbReference>
<feature type="binding site" evidence="10">
    <location>
        <begin position="143"/>
        <end position="144"/>
    </location>
    <ligand>
        <name>thiamine diphosphate</name>
        <dbReference type="ChEBI" id="CHEBI:58937"/>
    </ligand>
</feature>
<evidence type="ECO:0000256" key="1">
    <source>
        <dbReference type="ARBA" id="ARBA00004980"/>
    </source>
</evidence>
<keyword evidence="4 10" id="KW-0808">Transferase</keyword>
<sequence length="628" mass="69127">MDCVNSPEDLKSLNYEQLKGLASSIRSFLIEKISKTGGHLAPNLGVVELTLALHRVFDTPRDKIIWDVGHQCYVHKIITGRKNKFDTMRKLNGLSGFPKVNESPHDAFNTGHSSTSISAALGIAKARDIKKEKYSVIAVIGDGALTGGMAFEALNDAGRSFNDLIVVLNDNEMSISKNVGGLSKYLSKIRTEPFYYKVKEDIDIILNKIPAIGKSAVKALDRVKGSIKYMIMPGIIFEELGFKYIGPIDGHNIEELENVFKKAKSIKGPVFIHVCTQKGKGYNHAEENPDIFHGIAPFEIESGEVISNGGPGYSNIFGEELVEIAEKNKKVVAITAAMPNGTGLDAFSKKFPERFFDVGIAEQHAVTFAAGLARNGLVPVFAVYSSFLQRAYDQVLHDVAIQKLHVVFAIDRAGIVGEDGETHQGIYDISFLRHIPNMTIMAPCDYNELRKMMKFAIEDFDGPIAIRYPRGSGSHKLFESPGIELGQSLILREGKDVSIIAVGNKVEVAMEVAALLEKMDLSADVIYSRFIKPVNPKPIINSAIKTGKIVTIEDNTVEGGFGSRILEIINESGINVKTKIFGYPDRFICHGSKKELEKMFGLDAKSIFNSVMKMFNRYSVKDIVVEGI</sequence>
<evidence type="ECO:0000256" key="5">
    <source>
        <dbReference type="ARBA" id="ARBA00022723"/>
    </source>
</evidence>
<dbReference type="Pfam" id="PF13292">
    <property type="entry name" value="DXP_synthase_N"/>
    <property type="match status" value="1"/>
</dbReference>
<dbReference type="PANTHER" id="PTHR43322:SF5">
    <property type="entry name" value="1-DEOXY-D-XYLULOSE-5-PHOSPHATE SYNTHASE, CHLOROPLASTIC"/>
    <property type="match status" value="1"/>
</dbReference>